<comment type="caution">
    <text evidence="2">The sequence shown here is derived from an EMBL/GenBank/DDBJ whole genome shotgun (WGS) entry which is preliminary data.</text>
</comment>
<dbReference type="InterPro" id="IPR032675">
    <property type="entry name" value="LRR_dom_sf"/>
</dbReference>
<proteinExistence type="predicted"/>
<feature type="domain" description="At1g61320/AtMIF1 LRR" evidence="1">
    <location>
        <begin position="74"/>
        <end position="229"/>
    </location>
</feature>
<dbReference type="Pfam" id="PF23622">
    <property type="entry name" value="LRR_At1g61320_AtMIF1"/>
    <property type="match status" value="1"/>
</dbReference>
<dbReference type="PANTHER" id="PTHR34145">
    <property type="entry name" value="OS02G0105600 PROTEIN"/>
    <property type="match status" value="1"/>
</dbReference>
<evidence type="ECO:0000259" key="1">
    <source>
        <dbReference type="Pfam" id="PF23622"/>
    </source>
</evidence>
<dbReference type="SUPFAM" id="SSF52058">
    <property type="entry name" value="L domain-like"/>
    <property type="match status" value="1"/>
</dbReference>
<gene>
    <name evidence="2" type="ORF">HAX54_045372</name>
</gene>
<keyword evidence="3" id="KW-1185">Reference proteome</keyword>
<organism evidence="2 3">
    <name type="scientific">Datura stramonium</name>
    <name type="common">Jimsonweed</name>
    <name type="synonym">Common thornapple</name>
    <dbReference type="NCBI Taxonomy" id="4076"/>
    <lineage>
        <taxon>Eukaryota</taxon>
        <taxon>Viridiplantae</taxon>
        <taxon>Streptophyta</taxon>
        <taxon>Embryophyta</taxon>
        <taxon>Tracheophyta</taxon>
        <taxon>Spermatophyta</taxon>
        <taxon>Magnoliopsida</taxon>
        <taxon>eudicotyledons</taxon>
        <taxon>Gunneridae</taxon>
        <taxon>Pentapetalae</taxon>
        <taxon>asterids</taxon>
        <taxon>lamiids</taxon>
        <taxon>Solanales</taxon>
        <taxon>Solanaceae</taxon>
        <taxon>Solanoideae</taxon>
        <taxon>Datureae</taxon>
        <taxon>Datura</taxon>
    </lineage>
</organism>
<reference evidence="2 3" key="1">
    <citation type="journal article" date="2021" name="BMC Genomics">
        <title>Datura genome reveals duplications of psychoactive alkaloid biosynthetic genes and high mutation rate following tissue culture.</title>
        <authorList>
            <person name="Rajewski A."/>
            <person name="Carter-House D."/>
            <person name="Stajich J."/>
            <person name="Litt A."/>
        </authorList>
    </citation>
    <scope>NUCLEOTIDE SEQUENCE [LARGE SCALE GENOMIC DNA]</scope>
    <source>
        <strain evidence="2">AR-01</strain>
    </source>
</reference>
<dbReference type="Gene3D" id="3.80.10.10">
    <property type="entry name" value="Ribonuclease Inhibitor"/>
    <property type="match status" value="1"/>
</dbReference>
<dbReference type="InterPro" id="IPR053772">
    <property type="entry name" value="At1g61320/At1g61330-like"/>
</dbReference>
<dbReference type="PANTHER" id="PTHR34145:SF62">
    <property type="entry name" value="FBD DOMAIN-CONTAINING PROTEIN"/>
    <property type="match status" value="1"/>
</dbReference>
<name>A0ABS8SQL3_DATST</name>
<evidence type="ECO:0000313" key="2">
    <source>
        <dbReference type="EMBL" id="MCD7461146.1"/>
    </source>
</evidence>
<dbReference type="EMBL" id="JACEIK010000701">
    <property type="protein sequence ID" value="MCD7461146.1"/>
    <property type="molecule type" value="Genomic_DNA"/>
</dbReference>
<dbReference type="Proteomes" id="UP000823775">
    <property type="component" value="Unassembled WGS sequence"/>
</dbReference>
<protein>
    <recommendedName>
        <fullName evidence="1">At1g61320/AtMIF1 LRR domain-containing protein</fullName>
    </recommendedName>
</protein>
<dbReference type="InterPro" id="IPR055357">
    <property type="entry name" value="LRR_At1g61320_AtMIF1"/>
</dbReference>
<accession>A0ABS8SQL3</accession>
<sequence length="232" mass="27040">MAIGNWRWSWTTSNSNAAQLTTLSKTWYTAWSFPFHLNFGDQFFYRQGDDCWIPSENIPPLFNIVNQTLANRQRQKVSIQKFWLGRLPSCHWSSYFHNWFKTLVACNIKKLILQVVDSFNTFPLEIFAAKGLDFLDLHGFKLELVLNGIKFSSFRKLILSRTYLDDQFNPALCASCSSLDDLSLSNCHGQTRLQIAGTLPKLRRIWVNYLPAFEMVDIIELNLEDIYIDRSH</sequence>
<evidence type="ECO:0000313" key="3">
    <source>
        <dbReference type="Proteomes" id="UP000823775"/>
    </source>
</evidence>